<dbReference type="OrthoDB" id="10559618at2759"/>
<feature type="signal peptide" evidence="1">
    <location>
        <begin position="1"/>
        <end position="19"/>
    </location>
</feature>
<evidence type="ECO:0000313" key="2">
    <source>
        <dbReference type="EMBL" id="TKR87096.1"/>
    </source>
</evidence>
<reference evidence="2 3" key="2">
    <citation type="journal article" date="2019" name="G3 (Bethesda)">
        <title>Hybrid Assembly of the Genome of the Entomopathogenic Nematode Steinernema carpocapsae Identifies the X-Chromosome.</title>
        <authorList>
            <person name="Serra L."/>
            <person name="Macchietto M."/>
            <person name="Macias-Munoz A."/>
            <person name="McGill C.J."/>
            <person name="Rodriguez I.M."/>
            <person name="Rodriguez B."/>
            <person name="Murad R."/>
            <person name="Mortazavi A."/>
        </authorList>
    </citation>
    <scope>NUCLEOTIDE SEQUENCE [LARGE SCALE GENOMIC DNA]</scope>
    <source>
        <strain evidence="2 3">ALL</strain>
    </source>
</reference>
<evidence type="ECO:0000313" key="3">
    <source>
        <dbReference type="Proteomes" id="UP000298663"/>
    </source>
</evidence>
<keyword evidence="3" id="KW-1185">Reference proteome</keyword>
<accession>A0A4U5NUP5</accession>
<reference evidence="2 3" key="1">
    <citation type="journal article" date="2015" name="Genome Biol.">
        <title>Comparative genomics of Steinernema reveals deeply conserved gene regulatory networks.</title>
        <authorList>
            <person name="Dillman A.R."/>
            <person name="Macchietto M."/>
            <person name="Porter C.F."/>
            <person name="Rogers A."/>
            <person name="Williams B."/>
            <person name="Antoshechkin I."/>
            <person name="Lee M.M."/>
            <person name="Goodwin Z."/>
            <person name="Lu X."/>
            <person name="Lewis E.E."/>
            <person name="Goodrich-Blair H."/>
            <person name="Stock S.P."/>
            <person name="Adams B.J."/>
            <person name="Sternberg P.W."/>
            <person name="Mortazavi A."/>
        </authorList>
    </citation>
    <scope>NUCLEOTIDE SEQUENCE [LARGE SCALE GENOMIC DNA]</scope>
    <source>
        <strain evidence="2 3">ALL</strain>
    </source>
</reference>
<organism evidence="2 3">
    <name type="scientific">Steinernema carpocapsae</name>
    <name type="common">Entomopathogenic nematode</name>
    <dbReference type="NCBI Taxonomy" id="34508"/>
    <lineage>
        <taxon>Eukaryota</taxon>
        <taxon>Metazoa</taxon>
        <taxon>Ecdysozoa</taxon>
        <taxon>Nematoda</taxon>
        <taxon>Chromadorea</taxon>
        <taxon>Rhabditida</taxon>
        <taxon>Tylenchina</taxon>
        <taxon>Panagrolaimomorpha</taxon>
        <taxon>Strongyloidoidea</taxon>
        <taxon>Steinernematidae</taxon>
        <taxon>Steinernema</taxon>
    </lineage>
</organism>
<comment type="caution">
    <text evidence="2">The sequence shown here is derived from an EMBL/GenBank/DDBJ whole genome shotgun (WGS) entry which is preliminary data.</text>
</comment>
<feature type="chain" id="PRO_5020547176" evidence="1">
    <location>
        <begin position="20"/>
        <end position="194"/>
    </location>
</feature>
<proteinExistence type="predicted"/>
<evidence type="ECO:0000256" key="1">
    <source>
        <dbReference type="SAM" id="SignalP"/>
    </source>
</evidence>
<dbReference type="Proteomes" id="UP000298663">
    <property type="component" value="Unassembled WGS sequence"/>
</dbReference>
<dbReference type="AlphaFoldDB" id="A0A4U5NUP5"/>
<name>A0A4U5NUP5_STECR</name>
<sequence length="194" mass="19668">MLFSSAFVLLVAFSASARGADTTAAFLRDYLSNVYPYGGSSMGLGSSLGMNPYSSSLLTSMYPYNMLSTNPMMSTMGMMGPYQSIYGMVDPYGMGSLGMPSPFRGLSNLGMGYGTSGLGMGMNGLGSGLNSLAGLNSMNSLGLAGLGGLGGLGSFGGLGGLGGLSGLNGMGMGISPFGLTTKRERESSFRSSRT</sequence>
<protein>
    <submittedName>
        <fullName evidence="2">Uncharacterized protein</fullName>
    </submittedName>
</protein>
<keyword evidence="1" id="KW-0732">Signal</keyword>
<gene>
    <name evidence="2" type="ORF">L596_011558</name>
</gene>
<dbReference type="EMBL" id="AZBU02000003">
    <property type="protein sequence ID" value="TKR87096.1"/>
    <property type="molecule type" value="Genomic_DNA"/>
</dbReference>